<proteinExistence type="predicted"/>
<keyword evidence="1" id="KW-0378">Hydrolase</keyword>
<sequence length="122" mass="14387">MKSKYNDLKKIFSDLPDAKTKEQISNALEEWERNNPSKCQLMNDEHQFFGYKEVGGGKIDKYVKFLLIPAVREASLDATESRGSILSELMDLTVRKILTEKEELKQLDRDTRDKYKKILEWW</sequence>
<name>T1APG6_9ZZZZ</name>
<accession>T1APG6</accession>
<dbReference type="GO" id="GO:0004519">
    <property type="term" value="F:endonuclease activity"/>
    <property type="evidence" value="ECO:0007669"/>
    <property type="project" value="UniProtKB-KW"/>
</dbReference>
<keyword evidence="1" id="KW-0255">Endonuclease</keyword>
<gene>
    <name evidence="1" type="ORF">B1B_08288</name>
</gene>
<reference evidence="1" key="2">
    <citation type="journal article" date="2014" name="ISME J.">
        <title>Microbial stratification in low pH oxic and suboxic macroscopic growths along an acid mine drainage.</title>
        <authorList>
            <person name="Mendez-Garcia C."/>
            <person name="Mesa V."/>
            <person name="Sprenger R.R."/>
            <person name="Richter M."/>
            <person name="Diez M.S."/>
            <person name="Solano J."/>
            <person name="Bargiela R."/>
            <person name="Golyshina O.V."/>
            <person name="Manteca A."/>
            <person name="Ramos J.L."/>
            <person name="Gallego J.R."/>
            <person name="Llorente I."/>
            <person name="Martins Dos Santos V.A."/>
            <person name="Jensen O.N."/>
            <person name="Pelaez A.I."/>
            <person name="Sanchez J."/>
            <person name="Ferrer M."/>
        </authorList>
    </citation>
    <scope>NUCLEOTIDE SEQUENCE</scope>
</reference>
<evidence type="ECO:0000313" key="1">
    <source>
        <dbReference type="EMBL" id="EQD59247.1"/>
    </source>
</evidence>
<dbReference type="AlphaFoldDB" id="T1APG6"/>
<keyword evidence="1" id="KW-0540">Nuclease</keyword>
<comment type="caution">
    <text evidence="1">The sequence shown here is derived from an EMBL/GenBank/DDBJ whole genome shotgun (WGS) entry which is preliminary data.</text>
</comment>
<protein>
    <submittedName>
        <fullName evidence="1">ATP-dependent endonuclease, OLD family protein</fullName>
    </submittedName>
</protein>
<organism evidence="1">
    <name type="scientific">mine drainage metagenome</name>
    <dbReference type="NCBI Taxonomy" id="410659"/>
    <lineage>
        <taxon>unclassified sequences</taxon>
        <taxon>metagenomes</taxon>
        <taxon>ecological metagenomes</taxon>
    </lineage>
</organism>
<reference evidence="1" key="1">
    <citation type="submission" date="2013-08" db="EMBL/GenBank/DDBJ databases">
        <authorList>
            <person name="Mendez C."/>
            <person name="Richter M."/>
            <person name="Ferrer M."/>
            <person name="Sanchez J."/>
        </authorList>
    </citation>
    <scope>NUCLEOTIDE SEQUENCE</scope>
</reference>
<dbReference type="EMBL" id="AUZY01005390">
    <property type="protein sequence ID" value="EQD59247.1"/>
    <property type="molecule type" value="Genomic_DNA"/>
</dbReference>